<dbReference type="EMBL" id="JAELUQ010000007">
    <property type="protein sequence ID" value="KAG7410877.1"/>
    <property type="molecule type" value="Genomic_DNA"/>
</dbReference>
<accession>A0A8J5P2U7</accession>
<gene>
    <name evidence="3" type="ORF">Forpe1208_v009650</name>
</gene>
<sequence>MSTDKEADEIGSLNDHLDQLEIEDNVDSESQLIRRSAEESPENSEEDDTGKVSYYTGRTIYIARREFVLETDEPDIDIDKSVFLANGNDGILRLDKLPCMINEFDLIRKHAIEIIRTTDPMSTERSIRFGYLSDQAIDLSELRERCYKAVEAAFIAADSACEDPSDLEDNTTSDEPGLNSETLAPEGRAKAKDMPMEASYCCFIALTMAARSEPWEADMPDMPGYHHVYALLGCLMATAYVRQCFAIETLYLDRAISNLDIAVLKMPSTPFKEFRQDLEKIRKEVQRLQVFFQRIEMEDDPSIDSVLCAICLELMPIIGFHDTEYPYHKMDFEWVCKKAVMRRRICTLFRDSAASMYPLFDMSWPEIQEMRYSNRSVGRRWFGDEEDSWLMSCGVKMELYGLSLLPAFLAPRSVSIAPMNCTVYQVGTPPPWKIIGTGTHVQHDITSPETWDMIRGWIEDCVDDHEDCRVVSEDKPFPTRIVAVGDEDTEPCLFIPSPEDRGRYIALSHCWGDAMPLKTTKASFAEFCHSIDFARFPKTFQESIIVYRKLKIEYLWIDSLCIIQDDEHDWAIESPKMCDVYQNAYLTIAAAAAHNSSEGLFHPRPSSLRKSFPTASKSDQLVEEVQIFARPWDSQWHWINSIGDGPWCREPNPLEKRAWAMQEHSGIVARCISASVAQAHTKRKESLRLINLEAMKSGKNPLHAPRILEPFIVWLDIIGPFTSRAITRDTD</sequence>
<dbReference type="PANTHER" id="PTHR33112">
    <property type="entry name" value="DOMAIN PROTEIN, PUTATIVE-RELATED"/>
    <property type="match status" value="1"/>
</dbReference>
<feature type="compositionally biased region" description="Acidic residues" evidence="1">
    <location>
        <begin position="162"/>
        <end position="172"/>
    </location>
</feature>
<feature type="compositionally biased region" description="Acidic residues" evidence="1">
    <location>
        <begin position="39"/>
        <end position="48"/>
    </location>
</feature>
<name>A0A8J5P2U7_FUSOX</name>
<dbReference type="Pfam" id="PF06985">
    <property type="entry name" value="HET"/>
    <property type="match status" value="1"/>
</dbReference>
<feature type="region of interest" description="Disordered" evidence="1">
    <location>
        <begin position="162"/>
        <end position="191"/>
    </location>
</feature>
<proteinExistence type="predicted"/>
<evidence type="ECO:0000256" key="1">
    <source>
        <dbReference type="SAM" id="MobiDB-lite"/>
    </source>
</evidence>
<feature type="region of interest" description="Disordered" evidence="1">
    <location>
        <begin position="1"/>
        <end position="50"/>
    </location>
</feature>
<feature type="domain" description="Heterokaryon incompatibility" evidence="2">
    <location>
        <begin position="504"/>
        <end position="663"/>
    </location>
</feature>
<evidence type="ECO:0000259" key="2">
    <source>
        <dbReference type="Pfam" id="PF06985"/>
    </source>
</evidence>
<reference evidence="3" key="1">
    <citation type="submission" date="2021-04" db="EMBL/GenBank/DDBJ databases">
        <title>First draft genome resource for Brassicaceae pathogens Fusarium oxysporum f. sp. raphani and Fusarium oxysporum f. sp. rapae.</title>
        <authorList>
            <person name="Asai S."/>
        </authorList>
    </citation>
    <scope>NUCLEOTIDE SEQUENCE</scope>
    <source>
        <strain evidence="3">Tf1208</strain>
    </source>
</reference>
<dbReference type="InterPro" id="IPR010730">
    <property type="entry name" value="HET"/>
</dbReference>
<evidence type="ECO:0000313" key="3">
    <source>
        <dbReference type="EMBL" id="KAG7410877.1"/>
    </source>
</evidence>
<dbReference type="AlphaFoldDB" id="A0A8J5P2U7"/>
<dbReference type="Proteomes" id="UP000694050">
    <property type="component" value="Unassembled WGS sequence"/>
</dbReference>
<comment type="caution">
    <text evidence="3">The sequence shown here is derived from an EMBL/GenBank/DDBJ whole genome shotgun (WGS) entry which is preliminary data.</text>
</comment>
<organism evidence="3 4">
    <name type="scientific">Fusarium oxysporum f. sp. rapae</name>
    <dbReference type="NCBI Taxonomy" id="485398"/>
    <lineage>
        <taxon>Eukaryota</taxon>
        <taxon>Fungi</taxon>
        <taxon>Dikarya</taxon>
        <taxon>Ascomycota</taxon>
        <taxon>Pezizomycotina</taxon>
        <taxon>Sordariomycetes</taxon>
        <taxon>Hypocreomycetidae</taxon>
        <taxon>Hypocreales</taxon>
        <taxon>Nectriaceae</taxon>
        <taxon>Fusarium</taxon>
        <taxon>Fusarium oxysporum species complex</taxon>
    </lineage>
</organism>
<dbReference type="PANTHER" id="PTHR33112:SF16">
    <property type="entry name" value="HETEROKARYON INCOMPATIBILITY DOMAIN-CONTAINING PROTEIN"/>
    <property type="match status" value="1"/>
</dbReference>
<protein>
    <recommendedName>
        <fullName evidence="2">Heterokaryon incompatibility domain-containing protein</fullName>
    </recommendedName>
</protein>
<evidence type="ECO:0000313" key="4">
    <source>
        <dbReference type="Proteomes" id="UP000694050"/>
    </source>
</evidence>